<evidence type="ECO:0000313" key="2">
    <source>
        <dbReference type="Proteomes" id="UP000092651"/>
    </source>
</evidence>
<comment type="caution">
    <text evidence="1">The sequence shown here is derived from an EMBL/GenBank/DDBJ whole genome shotgun (WGS) entry which is preliminary data.</text>
</comment>
<dbReference type="AlphaFoldDB" id="A0A1B8ZLS9"/>
<accession>A0A1B8ZLS9</accession>
<proteinExistence type="predicted"/>
<name>A0A1B8ZLS9_9FLAO</name>
<dbReference type="EMBL" id="MAYH01000023">
    <property type="protein sequence ID" value="OCA72562.1"/>
    <property type="molecule type" value="Genomic_DNA"/>
</dbReference>
<organism evidence="1 2">
    <name type="scientific">Chryseobacterium artocarpi</name>
    <dbReference type="NCBI Taxonomy" id="1414727"/>
    <lineage>
        <taxon>Bacteria</taxon>
        <taxon>Pseudomonadati</taxon>
        <taxon>Bacteroidota</taxon>
        <taxon>Flavobacteriia</taxon>
        <taxon>Flavobacteriales</taxon>
        <taxon>Weeksellaceae</taxon>
        <taxon>Chryseobacterium group</taxon>
        <taxon>Chryseobacterium</taxon>
    </lineage>
</organism>
<keyword evidence="2" id="KW-1185">Reference proteome</keyword>
<reference evidence="1 2" key="1">
    <citation type="submission" date="2016-07" db="EMBL/GenBank/DDBJ databases">
        <authorList>
            <person name="Jeong J.-J."/>
            <person name="Kim D.W."/>
            <person name="Sang M.K."/>
            <person name="Choi I.-G."/>
            <person name="Kim K.D."/>
        </authorList>
    </citation>
    <scope>NUCLEOTIDE SEQUENCE [LARGE SCALE GENOMIC DNA]</scope>
    <source>
        <strain evidence="1 2">UTM-3</strain>
    </source>
</reference>
<sequence length="76" mass="9601">MKKNSFPSILRYYHNYKADLKKLFPPINQLKIKLFTTSKQQLFYNYTKYQFFMTFYFFQKKEYKSHLQLIYAMHNY</sequence>
<gene>
    <name evidence="1" type="ORF">BBI01_10640</name>
</gene>
<protein>
    <submittedName>
        <fullName evidence="1">Uncharacterized protein</fullName>
    </submittedName>
</protein>
<dbReference type="Proteomes" id="UP000092651">
    <property type="component" value="Unassembled WGS sequence"/>
</dbReference>
<evidence type="ECO:0000313" key="1">
    <source>
        <dbReference type="EMBL" id="OCA72562.1"/>
    </source>
</evidence>